<comment type="subcellular location">
    <subcellularLocation>
        <location evidence="1">Membrane</location>
        <topology evidence="1">Single-pass type I membrane protein</topology>
    </subcellularLocation>
</comment>
<dbReference type="EC" id="2.7.11.1" evidence="18"/>
<evidence type="ECO:0000256" key="10">
    <source>
        <dbReference type="ARBA" id="ARBA00022840"/>
    </source>
</evidence>
<dbReference type="Pfam" id="PF00069">
    <property type="entry name" value="Pkinase"/>
    <property type="match status" value="1"/>
</dbReference>
<keyword evidence="7" id="KW-0430">Lectin</keyword>
<name>A0ABD3ABR6_9GENT</name>
<keyword evidence="15" id="KW-0325">Glycoprotein</keyword>
<dbReference type="Gene3D" id="2.90.10.10">
    <property type="entry name" value="Bulb-type lectin domain"/>
    <property type="match status" value="1"/>
</dbReference>
<feature type="domain" description="EGF-like" evidence="24">
    <location>
        <begin position="291"/>
        <end position="330"/>
    </location>
</feature>
<comment type="catalytic activity">
    <reaction evidence="16 18">
        <text>L-threonyl-[protein] + ATP = O-phospho-L-threonyl-[protein] + ADP + H(+)</text>
        <dbReference type="Rhea" id="RHEA:46608"/>
        <dbReference type="Rhea" id="RHEA-COMP:11060"/>
        <dbReference type="Rhea" id="RHEA-COMP:11605"/>
        <dbReference type="ChEBI" id="CHEBI:15378"/>
        <dbReference type="ChEBI" id="CHEBI:30013"/>
        <dbReference type="ChEBI" id="CHEBI:30616"/>
        <dbReference type="ChEBI" id="CHEBI:61977"/>
        <dbReference type="ChEBI" id="CHEBI:456216"/>
        <dbReference type="EC" id="2.7.11.1"/>
    </reaction>
</comment>
<dbReference type="SMART" id="SM00220">
    <property type="entry name" value="S_TKc"/>
    <property type="match status" value="1"/>
</dbReference>
<comment type="caution">
    <text evidence="19">Lacks conserved residue(s) required for the propagation of feature annotation.</text>
</comment>
<dbReference type="GO" id="GO:0005524">
    <property type="term" value="F:ATP binding"/>
    <property type="evidence" value="ECO:0007669"/>
    <property type="project" value="UniProtKB-UniRule"/>
</dbReference>
<feature type="signal peptide" evidence="22">
    <location>
        <begin position="1"/>
        <end position="21"/>
    </location>
</feature>
<evidence type="ECO:0000256" key="4">
    <source>
        <dbReference type="ARBA" id="ARBA00022679"/>
    </source>
</evidence>
<keyword evidence="4 18" id="KW-0808">Transferase</keyword>
<dbReference type="InterPro" id="IPR024171">
    <property type="entry name" value="SRK-like_kinase"/>
</dbReference>
<dbReference type="GO" id="GO:0016020">
    <property type="term" value="C:membrane"/>
    <property type="evidence" value="ECO:0007669"/>
    <property type="project" value="UniProtKB-SubCell"/>
</dbReference>
<dbReference type="PROSITE" id="PS00108">
    <property type="entry name" value="PROTEIN_KINASE_ST"/>
    <property type="match status" value="1"/>
</dbReference>
<evidence type="ECO:0000313" key="26">
    <source>
        <dbReference type="EMBL" id="KAL3527995.1"/>
    </source>
</evidence>
<organism evidence="26 27">
    <name type="scientific">Cinchona calisaya</name>
    <dbReference type="NCBI Taxonomy" id="153742"/>
    <lineage>
        <taxon>Eukaryota</taxon>
        <taxon>Viridiplantae</taxon>
        <taxon>Streptophyta</taxon>
        <taxon>Embryophyta</taxon>
        <taxon>Tracheophyta</taxon>
        <taxon>Spermatophyta</taxon>
        <taxon>Magnoliopsida</taxon>
        <taxon>eudicotyledons</taxon>
        <taxon>Gunneridae</taxon>
        <taxon>Pentapetalae</taxon>
        <taxon>asterids</taxon>
        <taxon>lamiids</taxon>
        <taxon>Gentianales</taxon>
        <taxon>Rubiaceae</taxon>
        <taxon>Cinchonoideae</taxon>
        <taxon>Cinchoneae</taxon>
        <taxon>Cinchona</taxon>
    </lineage>
</organism>
<evidence type="ECO:0000256" key="8">
    <source>
        <dbReference type="ARBA" id="ARBA00022741"/>
    </source>
</evidence>
<evidence type="ECO:0000256" key="9">
    <source>
        <dbReference type="ARBA" id="ARBA00022777"/>
    </source>
</evidence>
<evidence type="ECO:0000256" key="21">
    <source>
        <dbReference type="SAM" id="Phobius"/>
    </source>
</evidence>
<evidence type="ECO:0000256" key="11">
    <source>
        <dbReference type="ARBA" id="ARBA00022989"/>
    </source>
</evidence>
<evidence type="ECO:0000256" key="7">
    <source>
        <dbReference type="ARBA" id="ARBA00022734"/>
    </source>
</evidence>
<evidence type="ECO:0000256" key="18">
    <source>
        <dbReference type="PIRNR" id="PIRNR000641"/>
    </source>
</evidence>
<dbReference type="GO" id="GO:0004674">
    <property type="term" value="F:protein serine/threonine kinase activity"/>
    <property type="evidence" value="ECO:0007669"/>
    <property type="project" value="UniProtKB-KW"/>
</dbReference>
<dbReference type="SUPFAM" id="SSF51110">
    <property type="entry name" value="alpha-D-mannose-specific plant lectins"/>
    <property type="match status" value="2"/>
</dbReference>
<feature type="chain" id="PRO_5044895937" description="Receptor-like serine/threonine-protein kinase" evidence="22">
    <location>
        <begin position="22"/>
        <end position="793"/>
    </location>
</feature>
<dbReference type="Gene3D" id="1.10.510.10">
    <property type="entry name" value="Transferase(Phosphotransferase) domain 1"/>
    <property type="match status" value="1"/>
</dbReference>
<dbReference type="InterPro" id="IPR000742">
    <property type="entry name" value="EGF"/>
</dbReference>
<dbReference type="InterPro" id="IPR036426">
    <property type="entry name" value="Bulb-type_lectin_dom_sf"/>
</dbReference>
<keyword evidence="2 18" id="KW-0723">Serine/threonine-protein kinase</keyword>
<dbReference type="Gene3D" id="2.90.10.30">
    <property type="match status" value="1"/>
</dbReference>
<feature type="disulfide bond" evidence="19">
    <location>
        <begin position="301"/>
        <end position="318"/>
    </location>
</feature>
<dbReference type="GO" id="GO:0030246">
    <property type="term" value="F:carbohydrate binding"/>
    <property type="evidence" value="ECO:0007669"/>
    <property type="project" value="UniProtKB-KW"/>
</dbReference>
<gene>
    <name evidence="26" type="ORF">ACH5RR_012651</name>
</gene>
<protein>
    <recommendedName>
        <fullName evidence="18">Receptor-like serine/threonine-protein kinase</fullName>
        <ecNumber evidence="18">2.7.11.1</ecNumber>
    </recommendedName>
</protein>
<dbReference type="PANTHER" id="PTHR47976">
    <property type="entry name" value="G-TYPE LECTIN S-RECEPTOR-LIKE SERINE/THREONINE-PROTEIN KINASE SD2-5"/>
    <property type="match status" value="1"/>
</dbReference>
<dbReference type="PROSITE" id="PS50026">
    <property type="entry name" value="EGF_3"/>
    <property type="match status" value="1"/>
</dbReference>
<keyword evidence="8 18" id="KW-0547">Nucleotide-binding</keyword>
<dbReference type="PANTHER" id="PTHR47976:SF27">
    <property type="entry name" value="RECEPTOR-LIKE SERINE_THREONINE-PROTEIN KINASE"/>
    <property type="match status" value="1"/>
</dbReference>
<evidence type="ECO:0000256" key="20">
    <source>
        <dbReference type="PROSITE-ProRule" id="PRU10141"/>
    </source>
</evidence>
<evidence type="ECO:0000259" key="24">
    <source>
        <dbReference type="PROSITE" id="PS50026"/>
    </source>
</evidence>
<keyword evidence="12 21" id="KW-0472">Membrane</keyword>
<evidence type="ECO:0000256" key="6">
    <source>
        <dbReference type="ARBA" id="ARBA00022729"/>
    </source>
</evidence>
<keyword evidence="5 21" id="KW-0812">Transmembrane</keyword>
<evidence type="ECO:0000256" key="1">
    <source>
        <dbReference type="ARBA" id="ARBA00004479"/>
    </source>
</evidence>
<evidence type="ECO:0000256" key="16">
    <source>
        <dbReference type="ARBA" id="ARBA00047899"/>
    </source>
</evidence>
<dbReference type="FunFam" id="1.10.510.10:FF:000237">
    <property type="entry name" value="G-type lectin S-receptor-like serine/threonine-protein kinase"/>
    <property type="match status" value="1"/>
</dbReference>
<evidence type="ECO:0000256" key="22">
    <source>
        <dbReference type="SAM" id="SignalP"/>
    </source>
</evidence>
<evidence type="ECO:0000256" key="15">
    <source>
        <dbReference type="ARBA" id="ARBA00023180"/>
    </source>
</evidence>
<feature type="binding site" evidence="20">
    <location>
        <position position="537"/>
    </location>
    <ligand>
        <name>ATP</name>
        <dbReference type="ChEBI" id="CHEBI:30616"/>
    </ligand>
</feature>
<keyword evidence="3 19" id="KW-0245">EGF-like domain</keyword>
<keyword evidence="14" id="KW-0675">Receptor</keyword>
<dbReference type="FunFam" id="2.90.10.10:FF:000026">
    <property type="entry name" value="Serine/threonine-protein kinase"/>
    <property type="match status" value="1"/>
</dbReference>
<dbReference type="AlphaFoldDB" id="A0ABD3ABR6"/>
<dbReference type="SMART" id="SM00108">
    <property type="entry name" value="B_lectin"/>
    <property type="match status" value="1"/>
</dbReference>
<accession>A0ABD3ABR6</accession>
<comment type="catalytic activity">
    <reaction evidence="17 18">
        <text>L-seryl-[protein] + ATP = O-phospho-L-seryl-[protein] + ADP + H(+)</text>
        <dbReference type="Rhea" id="RHEA:17989"/>
        <dbReference type="Rhea" id="RHEA-COMP:9863"/>
        <dbReference type="Rhea" id="RHEA-COMP:11604"/>
        <dbReference type="ChEBI" id="CHEBI:15378"/>
        <dbReference type="ChEBI" id="CHEBI:29999"/>
        <dbReference type="ChEBI" id="CHEBI:30616"/>
        <dbReference type="ChEBI" id="CHEBI:83421"/>
        <dbReference type="ChEBI" id="CHEBI:456216"/>
        <dbReference type="EC" id="2.7.11.1"/>
    </reaction>
</comment>
<dbReference type="InterPro" id="IPR017441">
    <property type="entry name" value="Protein_kinase_ATP_BS"/>
</dbReference>
<comment type="caution">
    <text evidence="26">The sequence shown here is derived from an EMBL/GenBank/DDBJ whole genome shotgun (WGS) entry which is preliminary data.</text>
</comment>
<feature type="domain" description="Bulb-type lectin" evidence="25">
    <location>
        <begin position="26"/>
        <end position="145"/>
    </location>
</feature>
<keyword evidence="10 18" id="KW-0067">ATP-binding</keyword>
<dbReference type="FunFam" id="3.30.200.20:FF:000059">
    <property type="entry name" value="S-receptor-like serine/threonine-protein kinase"/>
    <property type="match status" value="1"/>
</dbReference>
<dbReference type="InterPro" id="IPR051343">
    <property type="entry name" value="G-type_lectin_kinases/EP1-like"/>
</dbReference>
<dbReference type="Gene3D" id="3.30.200.20">
    <property type="entry name" value="Phosphorylase Kinase, domain 1"/>
    <property type="match status" value="1"/>
</dbReference>
<dbReference type="CDD" id="cd14066">
    <property type="entry name" value="STKc_IRAK"/>
    <property type="match status" value="1"/>
</dbReference>
<dbReference type="FunFam" id="2.90.10.30:FF:000001">
    <property type="entry name" value="Serine/threonine-protein kinase"/>
    <property type="match status" value="1"/>
</dbReference>
<evidence type="ECO:0000259" key="25">
    <source>
        <dbReference type="PROSITE" id="PS50927"/>
    </source>
</evidence>
<evidence type="ECO:0000256" key="12">
    <source>
        <dbReference type="ARBA" id="ARBA00023136"/>
    </source>
</evidence>
<dbReference type="InterPro" id="IPR011009">
    <property type="entry name" value="Kinase-like_dom_sf"/>
</dbReference>
<evidence type="ECO:0000256" key="14">
    <source>
        <dbReference type="ARBA" id="ARBA00023170"/>
    </source>
</evidence>
<dbReference type="Proteomes" id="UP001630127">
    <property type="component" value="Unassembled WGS sequence"/>
</dbReference>
<keyword evidence="9 18" id="KW-0418">Kinase</keyword>
<keyword evidence="13 19" id="KW-1015">Disulfide bond</keyword>
<reference evidence="26 27" key="1">
    <citation type="submission" date="2024-11" db="EMBL/GenBank/DDBJ databases">
        <title>A near-complete genome assembly of Cinchona calisaya.</title>
        <authorList>
            <person name="Lian D.C."/>
            <person name="Zhao X.W."/>
            <person name="Wei L."/>
        </authorList>
    </citation>
    <scope>NUCLEOTIDE SEQUENCE [LARGE SCALE GENOMIC DNA]</scope>
    <source>
        <tissue evidence="26">Nenye</tissue>
    </source>
</reference>
<dbReference type="SUPFAM" id="SSF56112">
    <property type="entry name" value="Protein kinase-like (PK-like)"/>
    <property type="match status" value="1"/>
</dbReference>
<dbReference type="PROSITE" id="PS00107">
    <property type="entry name" value="PROTEIN_KINASE_ATP"/>
    <property type="match status" value="1"/>
</dbReference>
<evidence type="ECO:0000259" key="23">
    <source>
        <dbReference type="PROSITE" id="PS50011"/>
    </source>
</evidence>
<evidence type="ECO:0000256" key="17">
    <source>
        <dbReference type="ARBA" id="ARBA00048679"/>
    </source>
</evidence>
<feature type="domain" description="Protein kinase" evidence="23">
    <location>
        <begin position="508"/>
        <end position="779"/>
    </location>
</feature>
<feature type="domain" description="Bulb-type lectin" evidence="25">
    <location>
        <begin position="148"/>
        <end position="284"/>
    </location>
</feature>
<comment type="similarity">
    <text evidence="18">Belongs to the protein kinase superfamily. Ser/Thr protein kinase family.</text>
</comment>
<proteinExistence type="inferred from homology"/>
<dbReference type="InterPro" id="IPR001480">
    <property type="entry name" value="Bulb-type_lectin_dom"/>
</dbReference>
<keyword evidence="6 22" id="KW-0732">Signal</keyword>
<dbReference type="InterPro" id="IPR000858">
    <property type="entry name" value="S_locus_glycoprot_dom"/>
</dbReference>
<dbReference type="PROSITE" id="PS50927">
    <property type="entry name" value="BULB_LECTIN"/>
    <property type="match status" value="2"/>
</dbReference>
<dbReference type="PROSITE" id="PS50011">
    <property type="entry name" value="PROTEIN_KINASE_DOM"/>
    <property type="match status" value="1"/>
</dbReference>
<keyword evidence="11 21" id="KW-1133">Transmembrane helix</keyword>
<evidence type="ECO:0000313" key="27">
    <source>
        <dbReference type="Proteomes" id="UP001630127"/>
    </source>
</evidence>
<dbReference type="InterPro" id="IPR000719">
    <property type="entry name" value="Prot_kinase_dom"/>
</dbReference>
<dbReference type="EMBL" id="JBJUIK010000005">
    <property type="protein sequence ID" value="KAL3527995.1"/>
    <property type="molecule type" value="Genomic_DNA"/>
</dbReference>
<evidence type="ECO:0000256" key="3">
    <source>
        <dbReference type="ARBA" id="ARBA00022536"/>
    </source>
</evidence>
<sequence>MAFLTALFLFFLLRIFPAAIAQPNKLNRIESGDSLSPSIQRTAWYSPSKRFAFGFLAEGTGYKVGIWIIGGPNNVTVWTANRDEAAVDSDATLEFLRGKILLKPKNGAVQTIAPPSDRALYAALLDSGNFQLYAEDQSVVWESFKFPTDTILGGQELSSGKELRSSLSPEDHSSGRFRLTMQYDGNLVAYPVNTTDYGEFAYWASNTAYWASNTANGLYNGLFLDNYTGRLLLINVSDTSLTWEIARSKISHDGKDVVYRATLDYDGNIRLYTHRFSVDGSSKTFVEWDAIPDACDVKGFCGLNSYCVPNLDDGKPACNCLPGFELRDTNQPFGGCERNFTAGGGERCINGKEDPTFYNITVVNITWNDHPYFVAALPEKEDCRVSCAEDCDCDAAVYNGYSCLKYNLPFKYLKQYCYSGDCFLKLRNIIVVPRNTSDDQKPSWVTTLALSLSFVTYSCILFAIFSIFILKLRIIKYRKQLLGTRTTGLVKEFTLQTYTYKELKKGTNNFTQELGKGSFGAVYKGSLDRARNFVAVKELQKMVEEGEREFRAEMRIIGRTRHRNLVRLLGYCIEGPKRLLVYEYMGNGSLAELLYRTRPRPDWQERFRIALDVAKGIQYLHEECDSPIIHCDIKPQNILLDDFWTAKISDFGLAKLLMPDQTRTFTGARGTRGYMAPEWDKNMPITVKVDIYSFGIVLLEIVCCRRNFEVNLSSPEETLLSSWAYQCFAAKDIYKLMADEEVDQRTFERMVTVALWCIQDEPVLRFPMKTVLLMLEGIIDVPIPPCPSSDSQT</sequence>
<dbReference type="PIRSF" id="PIRSF000641">
    <property type="entry name" value="SRK"/>
    <property type="match status" value="1"/>
</dbReference>
<evidence type="ECO:0000256" key="2">
    <source>
        <dbReference type="ARBA" id="ARBA00022527"/>
    </source>
</evidence>
<evidence type="ECO:0000256" key="13">
    <source>
        <dbReference type="ARBA" id="ARBA00023157"/>
    </source>
</evidence>
<evidence type="ECO:0000256" key="5">
    <source>
        <dbReference type="ARBA" id="ARBA00022692"/>
    </source>
</evidence>
<feature type="transmembrane region" description="Helical" evidence="21">
    <location>
        <begin position="444"/>
        <end position="470"/>
    </location>
</feature>
<dbReference type="Pfam" id="PF01453">
    <property type="entry name" value="B_lectin"/>
    <property type="match status" value="1"/>
</dbReference>
<dbReference type="InterPro" id="IPR008271">
    <property type="entry name" value="Ser/Thr_kinase_AS"/>
</dbReference>
<dbReference type="Pfam" id="PF00954">
    <property type="entry name" value="S_locus_glycop"/>
    <property type="match status" value="1"/>
</dbReference>
<evidence type="ECO:0000256" key="19">
    <source>
        <dbReference type="PROSITE-ProRule" id="PRU00076"/>
    </source>
</evidence>
<keyword evidence="27" id="KW-1185">Reference proteome</keyword>